<dbReference type="Proteomes" id="UP000219465">
    <property type="component" value="Unassembled WGS sequence"/>
</dbReference>
<evidence type="ECO:0000313" key="5">
    <source>
        <dbReference type="Proteomes" id="UP000219465"/>
    </source>
</evidence>
<dbReference type="Pfam" id="PF25989">
    <property type="entry name" value="YknX_C"/>
    <property type="match status" value="1"/>
</dbReference>
<name>A0A286IDA2_9HYPH</name>
<keyword evidence="5" id="KW-1185">Reference proteome</keyword>
<organism evidence="4 5">
    <name type="scientific">Hoeflea halophila</name>
    <dbReference type="NCBI Taxonomy" id="714899"/>
    <lineage>
        <taxon>Bacteria</taxon>
        <taxon>Pseudomonadati</taxon>
        <taxon>Pseudomonadota</taxon>
        <taxon>Alphaproteobacteria</taxon>
        <taxon>Hyphomicrobiales</taxon>
        <taxon>Rhizobiaceae</taxon>
        <taxon>Hoeflea</taxon>
    </lineage>
</organism>
<dbReference type="InterPro" id="IPR050465">
    <property type="entry name" value="UPF0194_transport"/>
</dbReference>
<gene>
    <name evidence="4" type="ORF">SAMN05877838_2528</name>
</gene>
<dbReference type="InterPro" id="IPR058637">
    <property type="entry name" value="YknX-like_C"/>
</dbReference>
<evidence type="ECO:0000259" key="3">
    <source>
        <dbReference type="Pfam" id="PF25989"/>
    </source>
</evidence>
<accession>A0A286IDA2</accession>
<dbReference type="Gene3D" id="2.40.50.100">
    <property type="match status" value="1"/>
</dbReference>
<evidence type="ECO:0000256" key="1">
    <source>
        <dbReference type="ARBA" id="ARBA00004196"/>
    </source>
</evidence>
<proteinExistence type="predicted"/>
<dbReference type="PANTHER" id="PTHR32347:SF29">
    <property type="entry name" value="UPF0194 MEMBRANE PROTEIN YBHG"/>
    <property type="match status" value="1"/>
</dbReference>
<dbReference type="Gene3D" id="1.10.287.470">
    <property type="entry name" value="Helix hairpin bin"/>
    <property type="match status" value="1"/>
</dbReference>
<evidence type="ECO:0000256" key="2">
    <source>
        <dbReference type="ARBA" id="ARBA00023054"/>
    </source>
</evidence>
<dbReference type="PANTHER" id="PTHR32347">
    <property type="entry name" value="EFFLUX SYSTEM COMPONENT YKNX-RELATED"/>
    <property type="match status" value="1"/>
</dbReference>
<dbReference type="AlphaFoldDB" id="A0A286IDA2"/>
<keyword evidence="2" id="KW-0175">Coiled coil</keyword>
<protein>
    <submittedName>
        <fullName evidence="4">HlyD family secretion protein</fullName>
    </submittedName>
</protein>
<dbReference type="RefSeq" id="WP_097108105.1">
    <property type="nucleotide sequence ID" value="NZ_OCPC01000003.1"/>
</dbReference>
<dbReference type="EMBL" id="OCPC01000003">
    <property type="protein sequence ID" value="SOE17626.1"/>
    <property type="molecule type" value="Genomic_DNA"/>
</dbReference>
<dbReference type="Gene3D" id="2.40.420.20">
    <property type="match status" value="1"/>
</dbReference>
<dbReference type="OrthoDB" id="9791520at2"/>
<feature type="domain" description="YknX-like C-terminal permuted SH3-like" evidence="3">
    <location>
        <begin position="330"/>
        <end position="395"/>
    </location>
</feature>
<dbReference type="GO" id="GO:0030313">
    <property type="term" value="C:cell envelope"/>
    <property type="evidence" value="ECO:0007669"/>
    <property type="project" value="UniProtKB-SubCell"/>
</dbReference>
<reference evidence="5" key="1">
    <citation type="submission" date="2017-08" db="EMBL/GenBank/DDBJ databases">
        <authorList>
            <person name="Varghese N."/>
            <person name="Submissions S."/>
        </authorList>
    </citation>
    <scope>NUCLEOTIDE SEQUENCE [LARGE SCALE GENOMIC DNA]</scope>
    <source>
        <strain evidence="5">KCTC 23107</strain>
    </source>
</reference>
<comment type="subcellular location">
    <subcellularLocation>
        <location evidence="1">Cell envelope</location>
    </subcellularLocation>
</comment>
<evidence type="ECO:0000313" key="4">
    <source>
        <dbReference type="EMBL" id="SOE17626.1"/>
    </source>
</evidence>
<sequence length="403" mass="42170">MASVLAKSLAGVAVAAAIGGVLYVAFGEKPILVDLAAVETGPLQVVVAEDGITRIRNVYAVSSPIAGHLDRIEYSVGDPIAAGESIAAIHPLDPPFLDTRTRTELMAAIDAARSSVAVAEVELTRARTAEVLARASHDRAIKLAATNIVSQSQLEKIEGELDLAEAQVRSAEAMITLRQAELAGAQARLAQPGQTSPDEANGDCCVNIASPIDGIILSLNAKSEQPVTVGQLIAEVGDPSDLEVTVDVLSADAVRVRPGSPVEITDWGGPTALDATVERIEPSGFTKVSALGIAEQRVNAIIALKNPPPADLGHGFRVIARLIIWSSEAVTQVPVSALYRDGGDWAVFRMMDGRARVTPVRIGHMTDRRAEILSGLSDGDQVLLYPGDALEDGSLIADRAAAD</sequence>